<evidence type="ECO:0000256" key="3">
    <source>
        <dbReference type="ARBA" id="ARBA00022448"/>
    </source>
</evidence>
<evidence type="ECO:0000256" key="10">
    <source>
        <dbReference type="ARBA" id="ARBA00023136"/>
    </source>
</evidence>
<feature type="transmembrane region" description="Helical" evidence="16">
    <location>
        <begin position="844"/>
        <end position="865"/>
    </location>
</feature>
<reference evidence="19" key="1">
    <citation type="submission" date="2021-06" db="EMBL/GenBank/DDBJ databases">
        <authorList>
            <person name="Hodson N. C."/>
            <person name="Mongue J. A."/>
            <person name="Jaron S. K."/>
        </authorList>
    </citation>
    <scope>NUCLEOTIDE SEQUENCE</scope>
</reference>
<keyword evidence="4" id="KW-0153">Cholesterol metabolism</keyword>
<feature type="chain" id="PRO_5035269377" description="SSD domain-containing protein" evidence="17">
    <location>
        <begin position="25"/>
        <end position="1220"/>
    </location>
</feature>
<evidence type="ECO:0000256" key="12">
    <source>
        <dbReference type="ARBA" id="ARBA00023166"/>
    </source>
</evidence>
<evidence type="ECO:0000256" key="8">
    <source>
        <dbReference type="ARBA" id="ARBA00023055"/>
    </source>
</evidence>
<dbReference type="OrthoDB" id="6510177at2759"/>
<feature type="transmembrane region" description="Helical" evidence="16">
    <location>
        <begin position="696"/>
        <end position="718"/>
    </location>
</feature>
<feature type="domain" description="SSD" evidence="18">
    <location>
        <begin position="631"/>
        <end position="797"/>
    </location>
</feature>
<dbReference type="Pfam" id="PF16414">
    <property type="entry name" value="NPC1_N"/>
    <property type="match status" value="1"/>
</dbReference>
<evidence type="ECO:0000256" key="16">
    <source>
        <dbReference type="SAM" id="Phobius"/>
    </source>
</evidence>
<feature type="transmembrane region" description="Helical" evidence="16">
    <location>
        <begin position="666"/>
        <end position="690"/>
    </location>
</feature>
<keyword evidence="3" id="KW-0813">Transport</keyword>
<dbReference type="InterPro" id="IPR004765">
    <property type="entry name" value="NPC1-like"/>
</dbReference>
<keyword evidence="10 16" id="KW-0472">Membrane</keyword>
<evidence type="ECO:0000256" key="6">
    <source>
        <dbReference type="ARBA" id="ARBA00022729"/>
    </source>
</evidence>
<dbReference type="Pfam" id="PF22314">
    <property type="entry name" value="NPC1_MLD"/>
    <property type="match status" value="1"/>
</dbReference>
<organism evidence="19 20">
    <name type="scientific">Allacma fusca</name>
    <dbReference type="NCBI Taxonomy" id="39272"/>
    <lineage>
        <taxon>Eukaryota</taxon>
        <taxon>Metazoa</taxon>
        <taxon>Ecdysozoa</taxon>
        <taxon>Arthropoda</taxon>
        <taxon>Hexapoda</taxon>
        <taxon>Collembola</taxon>
        <taxon>Symphypleona</taxon>
        <taxon>Sminthuridae</taxon>
        <taxon>Allacma</taxon>
    </lineage>
</organism>
<comment type="catalytic activity">
    <reaction evidence="15">
        <text>cholesterol(in) = cholesterol(out)</text>
        <dbReference type="Rhea" id="RHEA:39747"/>
        <dbReference type="ChEBI" id="CHEBI:16113"/>
    </reaction>
</comment>
<evidence type="ECO:0000256" key="11">
    <source>
        <dbReference type="ARBA" id="ARBA00023157"/>
    </source>
</evidence>
<evidence type="ECO:0000256" key="13">
    <source>
        <dbReference type="ARBA" id="ARBA00023180"/>
    </source>
</evidence>
<dbReference type="Proteomes" id="UP000708208">
    <property type="component" value="Unassembled WGS sequence"/>
</dbReference>
<evidence type="ECO:0000256" key="2">
    <source>
        <dbReference type="ARBA" id="ARBA00005585"/>
    </source>
</evidence>
<evidence type="ECO:0000259" key="18">
    <source>
        <dbReference type="PROSITE" id="PS50156"/>
    </source>
</evidence>
<comment type="subcellular location">
    <subcellularLocation>
        <location evidence="1">Endomembrane system</location>
        <topology evidence="1">Multi-pass membrane protein</topology>
    </subcellularLocation>
</comment>
<dbReference type="InterPro" id="IPR053958">
    <property type="entry name" value="HMGCR/SNAP/NPC1-like_SSD"/>
</dbReference>
<feature type="transmembrane region" description="Helical" evidence="16">
    <location>
        <begin position="1165"/>
        <end position="1189"/>
    </location>
</feature>
<dbReference type="GO" id="GO:0005886">
    <property type="term" value="C:plasma membrane"/>
    <property type="evidence" value="ECO:0007669"/>
    <property type="project" value="TreeGrafter"/>
</dbReference>
<feature type="transmembrane region" description="Helical" evidence="16">
    <location>
        <begin position="1112"/>
        <end position="1132"/>
    </location>
</feature>
<dbReference type="GO" id="GO:0015485">
    <property type="term" value="F:cholesterol binding"/>
    <property type="evidence" value="ECO:0007669"/>
    <property type="project" value="TreeGrafter"/>
</dbReference>
<dbReference type="GO" id="GO:0030299">
    <property type="term" value="P:intestinal cholesterol absorption"/>
    <property type="evidence" value="ECO:0007669"/>
    <property type="project" value="TreeGrafter"/>
</dbReference>
<dbReference type="GO" id="GO:0012505">
    <property type="term" value="C:endomembrane system"/>
    <property type="evidence" value="ECO:0007669"/>
    <property type="project" value="UniProtKB-SubCell"/>
</dbReference>
<feature type="transmembrane region" description="Helical" evidence="16">
    <location>
        <begin position="1139"/>
        <end position="1159"/>
    </location>
</feature>
<keyword evidence="20" id="KW-1185">Reference proteome</keyword>
<dbReference type="GO" id="GO:0042632">
    <property type="term" value="P:cholesterol homeostasis"/>
    <property type="evidence" value="ECO:0007669"/>
    <property type="project" value="TreeGrafter"/>
</dbReference>
<keyword evidence="12" id="KW-1207">Sterol metabolism</keyword>
<feature type="signal peptide" evidence="17">
    <location>
        <begin position="1"/>
        <end position="24"/>
    </location>
</feature>
<proteinExistence type="inferred from homology"/>
<dbReference type="InterPro" id="IPR053956">
    <property type="entry name" value="NPC1_MLD"/>
</dbReference>
<evidence type="ECO:0000256" key="4">
    <source>
        <dbReference type="ARBA" id="ARBA00022548"/>
    </source>
</evidence>
<gene>
    <name evidence="19" type="ORF">AFUS01_LOCUS32124</name>
</gene>
<comment type="similarity">
    <text evidence="2">Belongs to the patched family.</text>
</comment>
<comment type="caution">
    <text evidence="19">The sequence shown here is derived from an EMBL/GenBank/DDBJ whole genome shotgun (WGS) entry which is preliminary data.</text>
</comment>
<sequence>MNLQTIIVTVTCVVIVSGAHVVQAAEKSRGHCVKYDQCETDDGGAIDCALESAPKKLEAEVLKDLKEYCSEVVDTYGDHLCCSEAQVGEITSNFGLLSGVLGRCPACFNNLKRSFCEMTCSPLQYQFVNVTKTVKNTKGQDLVNEMRVYVKSSYAQATFDSCRNVLMPSTNGPAMEFLCGPWGSYKCNPHRWFNYMGSTSNGYAPYDITFNFIEDENDVTDTFTIGFQDTDGNVVETQEVPITIFHPMVYKCSEVVPNTTNKACSCIDCEASCPAAPAPPIPEEPWTIIGYDAMYVLMTAVFGLAVIAILLLACGEPGANEKEDPVDYKLSIIERMGAAWDKAVRDFFTFLGTKCAENPAIVLTLGLLLVGGLSSGLRHLKVTTDPVELWAGPTSQSKQDKEYFDSHFEPFYRTQQVIVTAQNMAPIYHNTSEGMQVYGPVFNKTFLYTLLKLQKQIMYEVRGENNETLQDSCFMPLFPANKNCFYFSIWGYWQSNATQLEKVDDGDNYLDHFKYCSINPISPKDATNLRQSCLSDYGGPVIPSIVLGGFLKDGESIGPNPPYENSTATIITLLLNNNYDKSKTKKAYAWEKAFIDFMQKWEKEEKPDFMDVSYYASRSIEDELERTSKSEVSTIIISYLVMFLYLRSSLGSWSGSCSTLLIDSKLTLGIAGEMIVVGAVMSSYGLFGYIGVPATLIILEVIPFLVLAVGVDNIFILVQTLDRTPRLPSETRAEHIGRVVGQVAPSILLSGISESSCFFIGALSPMPAVQAFAFYAGVALILDFSMQLTCFVALLSIDVSRQDASRYDVLCCIKSSKKVEKSKEDDGILYRAVKNMYAPNLLRFPVRIIIMIIFSAWFCTSVAVWPKLTVGLDQDLALPHDSYTGKYLRSVFKYLSVGPPVYFVVKDTGFDYSDPANQEKILAGDNPLSLSGQIFSASKASNQTLIAKPTSSWIDDYMDWAKNPGCCKRNKTSGGYCPNSVSDYSLCQSCGINLVDDKLSTEDFNKYVSWFLKDNPSADCPKGGHASYAQGVNFVANRTGFVSVGASNFMTYHKVLRNSADFTNALREARKLAENITNALNEGTNSTRHQVFPYSFFYVFYEQYLTMWTDTIRSLGISVSAIFVVTFLMTGFNLRESVIILAVIIMIVTNLGGMCYFWGISLNAISLVNMVVGVGIAVEFCTHISHAFMHSRKTTRLERSRDSLSSMGSSFSWSNFSSFE</sequence>
<dbReference type="NCBIfam" id="TIGR00917">
    <property type="entry name" value="2A060601"/>
    <property type="match status" value="1"/>
</dbReference>
<dbReference type="GO" id="GO:0015918">
    <property type="term" value="P:sterol transport"/>
    <property type="evidence" value="ECO:0007669"/>
    <property type="project" value="TreeGrafter"/>
</dbReference>
<feature type="transmembrane region" description="Helical" evidence="16">
    <location>
        <begin position="636"/>
        <end position="654"/>
    </location>
</feature>
<keyword evidence="13" id="KW-0325">Glycoprotein</keyword>
<evidence type="ECO:0000256" key="17">
    <source>
        <dbReference type="SAM" id="SignalP"/>
    </source>
</evidence>
<dbReference type="EMBL" id="CAJVCH010522214">
    <property type="protein sequence ID" value="CAG7821814.1"/>
    <property type="molecule type" value="Genomic_DNA"/>
</dbReference>
<dbReference type="PROSITE" id="PS50156">
    <property type="entry name" value="SSD"/>
    <property type="match status" value="1"/>
</dbReference>
<dbReference type="PANTHER" id="PTHR45727">
    <property type="entry name" value="NPC INTRACELLULAR CHOLESTEROL TRANSPORTER 1"/>
    <property type="match status" value="1"/>
</dbReference>
<evidence type="ECO:0000256" key="1">
    <source>
        <dbReference type="ARBA" id="ARBA00004127"/>
    </source>
</evidence>
<dbReference type="InterPro" id="IPR000731">
    <property type="entry name" value="SSD"/>
</dbReference>
<keyword evidence="5 16" id="KW-0812">Transmembrane</keyword>
<protein>
    <recommendedName>
        <fullName evidence="18">SSD domain-containing protein</fullName>
    </recommendedName>
</protein>
<feature type="transmembrane region" description="Helical" evidence="16">
    <location>
        <begin position="360"/>
        <end position="377"/>
    </location>
</feature>
<keyword evidence="7 16" id="KW-1133">Transmembrane helix</keyword>
<evidence type="ECO:0000313" key="20">
    <source>
        <dbReference type="Proteomes" id="UP000708208"/>
    </source>
</evidence>
<evidence type="ECO:0000256" key="15">
    <source>
        <dbReference type="ARBA" id="ARBA00034049"/>
    </source>
</evidence>
<keyword evidence="14" id="KW-0753">Steroid metabolism</keyword>
<accession>A0A8J2KRJ6</accession>
<feature type="transmembrane region" description="Helical" evidence="16">
    <location>
        <begin position="773"/>
        <end position="797"/>
    </location>
</feature>
<dbReference type="PANTHER" id="PTHR45727:SF2">
    <property type="entry name" value="NPC INTRACELLULAR CHOLESTEROL TRANSPORTER 1"/>
    <property type="match status" value="1"/>
</dbReference>
<dbReference type="FunFam" id="1.20.1640.10:FF:000008">
    <property type="entry name" value="NPC intracellular cholesterol transporter 1"/>
    <property type="match status" value="1"/>
</dbReference>
<evidence type="ECO:0000313" key="19">
    <source>
        <dbReference type="EMBL" id="CAG7821814.1"/>
    </source>
</evidence>
<feature type="transmembrane region" description="Helical" evidence="16">
    <location>
        <begin position="293"/>
        <end position="313"/>
    </location>
</feature>
<keyword evidence="9" id="KW-0443">Lipid metabolism</keyword>
<dbReference type="GO" id="GO:0005319">
    <property type="term" value="F:lipid transporter activity"/>
    <property type="evidence" value="ECO:0007669"/>
    <property type="project" value="InterPro"/>
</dbReference>
<name>A0A8J2KRJ6_9HEXA</name>
<dbReference type="GO" id="GO:0008203">
    <property type="term" value="P:cholesterol metabolic process"/>
    <property type="evidence" value="ECO:0007669"/>
    <property type="project" value="UniProtKB-KW"/>
</dbReference>
<keyword evidence="6 17" id="KW-0732">Signal</keyword>
<evidence type="ECO:0000256" key="9">
    <source>
        <dbReference type="ARBA" id="ARBA00023098"/>
    </source>
</evidence>
<dbReference type="Pfam" id="PF12349">
    <property type="entry name" value="Sterol-sensing"/>
    <property type="match status" value="1"/>
</dbReference>
<evidence type="ECO:0000256" key="5">
    <source>
        <dbReference type="ARBA" id="ARBA00022692"/>
    </source>
</evidence>
<dbReference type="AlphaFoldDB" id="A0A8J2KRJ6"/>
<keyword evidence="8" id="KW-0445">Lipid transport</keyword>
<keyword evidence="11" id="KW-1015">Disulfide bond</keyword>
<evidence type="ECO:0000256" key="14">
    <source>
        <dbReference type="ARBA" id="ARBA00023221"/>
    </source>
</evidence>
<dbReference type="InterPro" id="IPR032190">
    <property type="entry name" value="NPC1_N"/>
</dbReference>
<evidence type="ECO:0000256" key="7">
    <source>
        <dbReference type="ARBA" id="ARBA00022989"/>
    </source>
</evidence>